<keyword evidence="1" id="KW-0472">Membrane</keyword>
<proteinExistence type="predicted"/>
<dbReference type="AlphaFoldDB" id="X1S6G4"/>
<protein>
    <submittedName>
        <fullName evidence="2">Uncharacterized protein</fullName>
    </submittedName>
</protein>
<feature type="transmembrane region" description="Helical" evidence="1">
    <location>
        <begin position="49"/>
        <end position="69"/>
    </location>
</feature>
<name>X1S6G4_9ZZZZ</name>
<sequence>QWDMGAVYNVDFRAKILIGNNIGGGGDCIIEIEGSEDNINWYTVDGHNLLVLIISLANVTQIVFITRFVRGRYIRLTWRSGAGVGTHYGAVYEAQAIDLGL</sequence>
<reference evidence="2" key="1">
    <citation type="journal article" date="2014" name="Front. Microbiol.">
        <title>High frequency of phylogenetically diverse reductive dehalogenase-homologous genes in deep subseafloor sedimentary metagenomes.</title>
        <authorList>
            <person name="Kawai M."/>
            <person name="Futagami T."/>
            <person name="Toyoda A."/>
            <person name="Takaki Y."/>
            <person name="Nishi S."/>
            <person name="Hori S."/>
            <person name="Arai W."/>
            <person name="Tsubouchi T."/>
            <person name="Morono Y."/>
            <person name="Uchiyama I."/>
            <person name="Ito T."/>
            <person name="Fujiyama A."/>
            <person name="Inagaki F."/>
            <person name="Takami H."/>
        </authorList>
    </citation>
    <scope>NUCLEOTIDE SEQUENCE</scope>
    <source>
        <strain evidence="2">Expedition CK06-06</strain>
    </source>
</reference>
<organism evidence="2">
    <name type="scientific">marine sediment metagenome</name>
    <dbReference type="NCBI Taxonomy" id="412755"/>
    <lineage>
        <taxon>unclassified sequences</taxon>
        <taxon>metagenomes</taxon>
        <taxon>ecological metagenomes</taxon>
    </lineage>
</organism>
<keyword evidence="1" id="KW-0812">Transmembrane</keyword>
<evidence type="ECO:0000256" key="1">
    <source>
        <dbReference type="SAM" id="Phobius"/>
    </source>
</evidence>
<dbReference type="InterPro" id="IPR008979">
    <property type="entry name" value="Galactose-bd-like_sf"/>
</dbReference>
<evidence type="ECO:0000313" key="2">
    <source>
        <dbReference type="EMBL" id="GAI88637.1"/>
    </source>
</evidence>
<comment type="caution">
    <text evidence="2">The sequence shown here is derived from an EMBL/GenBank/DDBJ whole genome shotgun (WGS) entry which is preliminary data.</text>
</comment>
<keyword evidence="1" id="KW-1133">Transmembrane helix</keyword>
<gene>
    <name evidence="2" type="ORF">S12H4_35986</name>
</gene>
<accession>X1S6G4</accession>
<dbReference type="EMBL" id="BARW01021423">
    <property type="protein sequence ID" value="GAI88637.1"/>
    <property type="molecule type" value="Genomic_DNA"/>
</dbReference>
<feature type="non-terminal residue" evidence="2">
    <location>
        <position position="1"/>
    </location>
</feature>
<dbReference type="Gene3D" id="2.60.120.260">
    <property type="entry name" value="Galactose-binding domain-like"/>
    <property type="match status" value="1"/>
</dbReference>
<dbReference type="SUPFAM" id="SSF49785">
    <property type="entry name" value="Galactose-binding domain-like"/>
    <property type="match status" value="1"/>
</dbReference>